<dbReference type="PANTHER" id="PTHR11735">
    <property type="entry name" value="TRNA N6-ADENOSINE THREONYLCARBAMOYLTRANSFERASE"/>
    <property type="match status" value="1"/>
</dbReference>
<evidence type="ECO:0000256" key="6">
    <source>
        <dbReference type="ARBA" id="ARBA00048117"/>
    </source>
</evidence>
<keyword evidence="4" id="KW-0479">Metal-binding</keyword>
<keyword evidence="9" id="KW-1185">Reference proteome</keyword>
<evidence type="ECO:0000259" key="7">
    <source>
        <dbReference type="Pfam" id="PF00814"/>
    </source>
</evidence>
<evidence type="ECO:0000256" key="3">
    <source>
        <dbReference type="ARBA" id="ARBA00022694"/>
    </source>
</evidence>
<dbReference type="Proteomes" id="UP001439008">
    <property type="component" value="Unassembled WGS sequence"/>
</dbReference>
<dbReference type="PRINTS" id="PR00789">
    <property type="entry name" value="OSIALOPTASE"/>
</dbReference>
<dbReference type="Pfam" id="PF00814">
    <property type="entry name" value="TsaD"/>
    <property type="match status" value="1"/>
</dbReference>
<gene>
    <name evidence="8" type="ORF">MHBO_003001</name>
</gene>
<reference evidence="8 9" key="1">
    <citation type="journal article" date="2024" name="BMC Biol.">
        <title>Comparative genomics of Ascetosporea gives new insight into the evolutionary basis for animal parasitism in Rhizaria.</title>
        <authorList>
            <person name="Hiltunen Thoren M."/>
            <person name="Onut-Brannstrom I."/>
            <person name="Alfjorden A."/>
            <person name="Peckova H."/>
            <person name="Swords F."/>
            <person name="Hooper C."/>
            <person name="Holzer A.S."/>
            <person name="Bass D."/>
            <person name="Burki F."/>
        </authorList>
    </citation>
    <scope>NUCLEOTIDE SEQUENCE [LARGE SCALE GENOMIC DNA]</scope>
    <source>
        <strain evidence="8">20-A016</strain>
    </source>
</reference>
<keyword evidence="2" id="KW-0808">Transferase</keyword>
<accession>A0ABV2AP81</accession>
<protein>
    <recommendedName>
        <fullName evidence="1">N(6)-L-threonylcarbamoyladenine synthase</fullName>
        <ecNumber evidence="1">2.3.1.234</ecNumber>
    </recommendedName>
</protein>
<sequence>MSETVIIGFEGSANKLGVGIVTSSGKILANQRHTFISPPGTGFLPKETATHHRKHIFELIEKAFLESGLKPVDIDAIAYTKGPGIARPLISVALVVRTLSQLWRKPIVAVNHCVARIFIFAEIL</sequence>
<evidence type="ECO:0000256" key="1">
    <source>
        <dbReference type="ARBA" id="ARBA00012156"/>
    </source>
</evidence>
<organism evidence="8 9">
    <name type="scientific">Bonamia ostreae</name>
    <dbReference type="NCBI Taxonomy" id="126728"/>
    <lineage>
        <taxon>Eukaryota</taxon>
        <taxon>Sar</taxon>
        <taxon>Rhizaria</taxon>
        <taxon>Endomyxa</taxon>
        <taxon>Ascetosporea</taxon>
        <taxon>Haplosporida</taxon>
        <taxon>Bonamia</taxon>
    </lineage>
</organism>
<feature type="domain" description="Gcp-like" evidence="7">
    <location>
        <begin position="30"/>
        <end position="117"/>
    </location>
</feature>
<dbReference type="InterPro" id="IPR000905">
    <property type="entry name" value="Gcp-like_dom"/>
</dbReference>
<dbReference type="InterPro" id="IPR017861">
    <property type="entry name" value="KAE1/TsaD"/>
</dbReference>
<dbReference type="Gene3D" id="3.30.420.40">
    <property type="match status" value="1"/>
</dbReference>
<keyword evidence="5" id="KW-0012">Acyltransferase</keyword>
<dbReference type="SUPFAM" id="SSF53067">
    <property type="entry name" value="Actin-like ATPase domain"/>
    <property type="match status" value="1"/>
</dbReference>
<dbReference type="EC" id="2.3.1.234" evidence="1"/>
<comment type="caution">
    <text evidence="8">The sequence shown here is derived from an EMBL/GenBank/DDBJ whole genome shotgun (WGS) entry which is preliminary data.</text>
</comment>
<evidence type="ECO:0000313" key="8">
    <source>
        <dbReference type="EMBL" id="MES1921470.1"/>
    </source>
</evidence>
<comment type="catalytic activity">
    <reaction evidence="6">
        <text>L-threonylcarbamoyladenylate + adenosine(37) in tRNA = N(6)-L-threonylcarbamoyladenosine(37) in tRNA + AMP + H(+)</text>
        <dbReference type="Rhea" id="RHEA:37059"/>
        <dbReference type="Rhea" id="RHEA-COMP:10162"/>
        <dbReference type="Rhea" id="RHEA-COMP:10163"/>
        <dbReference type="ChEBI" id="CHEBI:15378"/>
        <dbReference type="ChEBI" id="CHEBI:73682"/>
        <dbReference type="ChEBI" id="CHEBI:74411"/>
        <dbReference type="ChEBI" id="CHEBI:74418"/>
        <dbReference type="ChEBI" id="CHEBI:456215"/>
        <dbReference type="EC" id="2.3.1.234"/>
    </reaction>
</comment>
<dbReference type="EMBL" id="JBDODL010001380">
    <property type="protein sequence ID" value="MES1921470.1"/>
    <property type="molecule type" value="Genomic_DNA"/>
</dbReference>
<dbReference type="InterPro" id="IPR043129">
    <property type="entry name" value="ATPase_NBD"/>
</dbReference>
<evidence type="ECO:0000256" key="2">
    <source>
        <dbReference type="ARBA" id="ARBA00022679"/>
    </source>
</evidence>
<keyword evidence="3" id="KW-0819">tRNA processing</keyword>
<name>A0ABV2AP81_9EUKA</name>
<evidence type="ECO:0000256" key="5">
    <source>
        <dbReference type="ARBA" id="ARBA00023315"/>
    </source>
</evidence>
<evidence type="ECO:0000256" key="4">
    <source>
        <dbReference type="ARBA" id="ARBA00022723"/>
    </source>
</evidence>
<proteinExistence type="predicted"/>
<evidence type="ECO:0000313" key="9">
    <source>
        <dbReference type="Proteomes" id="UP001439008"/>
    </source>
</evidence>
<dbReference type="PANTHER" id="PTHR11735:SF14">
    <property type="entry name" value="TRNA N6-ADENOSINE THREONYLCARBAMOYLTRANSFERASE"/>
    <property type="match status" value="1"/>
</dbReference>